<dbReference type="Gene3D" id="4.10.1000.10">
    <property type="entry name" value="Zinc finger, CCCH-type"/>
    <property type="match status" value="1"/>
</dbReference>
<feature type="region of interest" description="Disordered" evidence="2">
    <location>
        <begin position="600"/>
        <end position="624"/>
    </location>
</feature>
<evidence type="ECO:0000259" key="3">
    <source>
        <dbReference type="PROSITE" id="PS50103"/>
    </source>
</evidence>
<feature type="zinc finger region" description="C3H1-type" evidence="1">
    <location>
        <begin position="548"/>
        <end position="575"/>
    </location>
</feature>
<dbReference type="SMART" id="SM00356">
    <property type="entry name" value="ZnF_C3H1"/>
    <property type="match status" value="3"/>
</dbReference>
<keyword evidence="1" id="KW-0479">Metal-binding</keyword>
<evidence type="ECO:0000313" key="5">
    <source>
        <dbReference type="Proteomes" id="UP001314263"/>
    </source>
</evidence>
<evidence type="ECO:0000256" key="2">
    <source>
        <dbReference type="SAM" id="MobiDB-lite"/>
    </source>
</evidence>
<keyword evidence="5" id="KW-1185">Reference proteome</keyword>
<proteinExistence type="predicted"/>
<gene>
    <name evidence="4" type="ORF">CVIRNUC_009421</name>
</gene>
<feature type="domain" description="C3H1-type" evidence="3">
    <location>
        <begin position="548"/>
        <end position="575"/>
    </location>
</feature>
<evidence type="ECO:0000256" key="1">
    <source>
        <dbReference type="PROSITE-ProRule" id="PRU00723"/>
    </source>
</evidence>
<keyword evidence="1" id="KW-0862">Zinc</keyword>
<dbReference type="Proteomes" id="UP001314263">
    <property type="component" value="Unassembled WGS sequence"/>
</dbReference>
<accession>A0AAV1IJY2</accession>
<keyword evidence="1" id="KW-0863">Zinc-finger</keyword>
<evidence type="ECO:0000313" key="4">
    <source>
        <dbReference type="EMBL" id="CAK0786208.1"/>
    </source>
</evidence>
<name>A0AAV1IJY2_9CHLO</name>
<feature type="compositionally biased region" description="Polar residues" evidence="2">
    <location>
        <begin position="163"/>
        <end position="179"/>
    </location>
</feature>
<feature type="region of interest" description="Disordered" evidence="2">
    <location>
        <begin position="1"/>
        <end position="63"/>
    </location>
</feature>
<dbReference type="PANTHER" id="PTHR46156:SF1">
    <property type="entry name" value="ZINC FINGER CCCH DOMAIN-CONTAINING PROTEIN 3"/>
    <property type="match status" value="1"/>
</dbReference>
<dbReference type="AlphaFoldDB" id="A0AAV1IJY2"/>
<dbReference type="PROSITE" id="PS50103">
    <property type="entry name" value="ZF_C3H1"/>
    <property type="match status" value="2"/>
</dbReference>
<feature type="region of interest" description="Disordered" evidence="2">
    <location>
        <begin position="163"/>
        <end position="205"/>
    </location>
</feature>
<dbReference type="InterPro" id="IPR000571">
    <property type="entry name" value="Znf_CCCH"/>
</dbReference>
<dbReference type="GO" id="GO:0005634">
    <property type="term" value="C:nucleus"/>
    <property type="evidence" value="ECO:0007669"/>
    <property type="project" value="TreeGrafter"/>
</dbReference>
<feature type="compositionally biased region" description="Basic and acidic residues" evidence="2">
    <location>
        <begin position="609"/>
        <end position="623"/>
    </location>
</feature>
<sequence>MSNRGRGRAKHSWSRKSQQVAPADRTWRRGPAQPTLGGAGQSWDPFRPVQKIQPAEVSGSASAASGISKAYARERSNKLVLQSRQSGAGPVEVPRASQAHDLQKEGQSAPAPRGSIHHSSTVNAAAVCRPLSSSATGQAATSVFTGRSGAEAQCARRLQTQALQGRQSVLHKQSQSGTARQPAKPHGKTWTRQPTPATVSHPGTPRLVQAVGPAREHKSAGSRGLQQRVQSPKFALRRVNQLVRVSSLASQKSAAQQSWLGGSRYAVLITQKPSRQFIRTPTAGVGRTAKADVLQKTAGQSPTVLVRRGNKLVRVPRKDLPLSSQASRMGSGRRTSDHKEGHTRARQQRPPHQRPAQLRRMGSQMYRVQTVLGRQMLQRTETPRKIPASAVQPQHSPLKVASAQVVRYVRRAGKLVRTLSPASPRVVAAARAATFARLLTPAQLRRQPARVYTRPSPARATLAPSNRSALCPAFCRTGRCEGHRKGLCRLRHSAAWVTVCPKWLHGPCTIQDCTLQHAASPDVMPLCIFDLKGECSKKDCRYLHKQLPASATVCRAYAQGFCSRGSACMQKHLSPKMLRELRASRTIRAANCKVTASACQPGSQAPDSLSERLGARMDAEDGSKKRKWRYFWVEDEES</sequence>
<dbReference type="EMBL" id="CAUYUE010000014">
    <property type="protein sequence ID" value="CAK0786208.1"/>
    <property type="molecule type" value="Genomic_DNA"/>
</dbReference>
<feature type="region of interest" description="Disordered" evidence="2">
    <location>
        <begin position="315"/>
        <end position="360"/>
    </location>
</feature>
<feature type="region of interest" description="Disordered" evidence="2">
    <location>
        <begin position="78"/>
        <end position="120"/>
    </location>
</feature>
<feature type="compositionally biased region" description="Basic and acidic residues" evidence="2">
    <location>
        <begin position="334"/>
        <end position="343"/>
    </location>
</feature>
<organism evidence="4 5">
    <name type="scientific">Coccomyxa viridis</name>
    <dbReference type="NCBI Taxonomy" id="1274662"/>
    <lineage>
        <taxon>Eukaryota</taxon>
        <taxon>Viridiplantae</taxon>
        <taxon>Chlorophyta</taxon>
        <taxon>core chlorophytes</taxon>
        <taxon>Trebouxiophyceae</taxon>
        <taxon>Trebouxiophyceae incertae sedis</taxon>
        <taxon>Coccomyxaceae</taxon>
        <taxon>Coccomyxa</taxon>
    </lineage>
</organism>
<feature type="zinc finger region" description="C3H1-type" evidence="1">
    <location>
        <begin position="521"/>
        <end position="547"/>
    </location>
</feature>
<dbReference type="PANTHER" id="PTHR46156">
    <property type="entry name" value="CCCH ZINGC FINGER"/>
    <property type="match status" value="1"/>
</dbReference>
<feature type="domain" description="C3H1-type" evidence="3">
    <location>
        <begin position="521"/>
        <end position="547"/>
    </location>
</feature>
<feature type="compositionally biased region" description="Basic residues" evidence="2">
    <location>
        <begin position="1"/>
        <end position="14"/>
    </location>
</feature>
<reference evidence="4 5" key="1">
    <citation type="submission" date="2023-10" db="EMBL/GenBank/DDBJ databases">
        <authorList>
            <person name="Maclean D."/>
            <person name="Macfadyen A."/>
        </authorList>
    </citation>
    <scope>NUCLEOTIDE SEQUENCE [LARGE SCALE GENOMIC DNA]</scope>
</reference>
<protein>
    <recommendedName>
        <fullName evidence="3">C3H1-type domain-containing protein</fullName>
    </recommendedName>
</protein>
<comment type="caution">
    <text evidence="4">The sequence shown here is derived from an EMBL/GenBank/DDBJ whole genome shotgun (WGS) entry which is preliminary data.</text>
</comment>
<dbReference type="GO" id="GO:0008270">
    <property type="term" value="F:zinc ion binding"/>
    <property type="evidence" value="ECO:0007669"/>
    <property type="project" value="UniProtKB-KW"/>
</dbReference>